<evidence type="ECO:0000313" key="10">
    <source>
        <dbReference type="Proteomes" id="UP000095594"/>
    </source>
</evidence>
<dbReference type="GO" id="GO:0019354">
    <property type="term" value="P:siroheme biosynthetic process"/>
    <property type="evidence" value="ECO:0007669"/>
    <property type="project" value="InterPro"/>
</dbReference>
<protein>
    <recommendedName>
        <fullName evidence="1">uroporphyrinogen-III C-methyltransferase</fullName>
        <ecNumber evidence="1">2.1.1.107</ecNumber>
    </recommendedName>
</protein>
<dbReference type="Proteomes" id="UP000095594">
    <property type="component" value="Unassembled WGS sequence"/>
</dbReference>
<keyword evidence="2 6" id="KW-0489">Methyltransferase</keyword>
<dbReference type="InterPro" id="IPR003754">
    <property type="entry name" value="4pyrrol_synth_uPrphyn_synth"/>
</dbReference>
<dbReference type="InterPro" id="IPR000878">
    <property type="entry name" value="4pyrrol_Mease"/>
</dbReference>
<evidence type="ECO:0000256" key="4">
    <source>
        <dbReference type="ARBA" id="ARBA00022691"/>
    </source>
</evidence>
<dbReference type="Pfam" id="PF02602">
    <property type="entry name" value="HEM4"/>
    <property type="match status" value="1"/>
</dbReference>
<dbReference type="CDD" id="cd11642">
    <property type="entry name" value="SUMT"/>
    <property type="match status" value="1"/>
</dbReference>
<evidence type="ECO:0000259" key="7">
    <source>
        <dbReference type="Pfam" id="PF00590"/>
    </source>
</evidence>
<dbReference type="CDD" id="cd06578">
    <property type="entry name" value="HemD"/>
    <property type="match status" value="1"/>
</dbReference>
<evidence type="ECO:0000256" key="6">
    <source>
        <dbReference type="RuleBase" id="RU003960"/>
    </source>
</evidence>
<dbReference type="PANTHER" id="PTHR45790:SF3">
    <property type="entry name" value="S-ADENOSYL-L-METHIONINE-DEPENDENT UROPORPHYRINOGEN III METHYLTRANSFERASE, CHLOROPLASTIC"/>
    <property type="match status" value="1"/>
</dbReference>
<evidence type="ECO:0000256" key="1">
    <source>
        <dbReference type="ARBA" id="ARBA00012162"/>
    </source>
</evidence>
<dbReference type="Pfam" id="PF00590">
    <property type="entry name" value="TP_methylase"/>
    <property type="match status" value="1"/>
</dbReference>
<dbReference type="NCBIfam" id="NF004790">
    <property type="entry name" value="PRK06136.1"/>
    <property type="match status" value="1"/>
</dbReference>
<dbReference type="AlphaFoldDB" id="A0A174K7D4"/>
<dbReference type="FunFam" id="3.40.1010.10:FF:000001">
    <property type="entry name" value="Siroheme synthase"/>
    <property type="match status" value="1"/>
</dbReference>
<dbReference type="InterPro" id="IPR035996">
    <property type="entry name" value="4pyrrol_Methylase_sf"/>
</dbReference>
<dbReference type="Gene3D" id="3.30.950.10">
    <property type="entry name" value="Methyltransferase, Cobalt-precorrin-4 Transmethylase, Domain 2"/>
    <property type="match status" value="1"/>
</dbReference>
<dbReference type="RefSeq" id="WP_055267844.1">
    <property type="nucleotide sequence ID" value="NZ_CABIXQ010000025.1"/>
</dbReference>
<name>A0A174K7D4_9CLOT</name>
<dbReference type="SUPFAM" id="SSF53790">
    <property type="entry name" value="Tetrapyrrole methylase"/>
    <property type="match status" value="1"/>
</dbReference>
<dbReference type="InterPro" id="IPR050161">
    <property type="entry name" value="Siro_Cobalamin_biosynth"/>
</dbReference>
<evidence type="ECO:0000313" key="9">
    <source>
        <dbReference type="EMBL" id="CUP08034.1"/>
    </source>
</evidence>
<evidence type="ECO:0000256" key="3">
    <source>
        <dbReference type="ARBA" id="ARBA00022679"/>
    </source>
</evidence>
<dbReference type="EC" id="2.1.1.107" evidence="1"/>
<dbReference type="SUPFAM" id="SSF69618">
    <property type="entry name" value="HemD-like"/>
    <property type="match status" value="1"/>
</dbReference>
<dbReference type="Gene3D" id="3.40.1010.10">
    <property type="entry name" value="Cobalt-precorrin-4 Transmethylase, Domain 1"/>
    <property type="match status" value="1"/>
</dbReference>
<keyword evidence="4" id="KW-0949">S-adenosyl-L-methionine</keyword>
<organism evidence="9 10">
    <name type="scientific">Clostridium disporicum</name>
    <dbReference type="NCBI Taxonomy" id="84024"/>
    <lineage>
        <taxon>Bacteria</taxon>
        <taxon>Bacillati</taxon>
        <taxon>Bacillota</taxon>
        <taxon>Clostridia</taxon>
        <taxon>Eubacteriales</taxon>
        <taxon>Clostridiaceae</taxon>
        <taxon>Clostridium</taxon>
    </lineage>
</organism>
<dbReference type="InterPro" id="IPR036108">
    <property type="entry name" value="4pyrrol_syn_uPrphyn_synt_sf"/>
</dbReference>
<keyword evidence="3 6" id="KW-0808">Transferase</keyword>
<dbReference type="InterPro" id="IPR006366">
    <property type="entry name" value="CobA/CysG_C"/>
</dbReference>
<dbReference type="PANTHER" id="PTHR45790">
    <property type="entry name" value="SIROHEME SYNTHASE-RELATED"/>
    <property type="match status" value="1"/>
</dbReference>
<dbReference type="NCBIfam" id="TIGR01469">
    <property type="entry name" value="cobA_cysG_Cterm"/>
    <property type="match status" value="1"/>
</dbReference>
<keyword evidence="5" id="KW-0627">Porphyrin biosynthesis</keyword>
<accession>A0A174K7D4</accession>
<evidence type="ECO:0000259" key="8">
    <source>
        <dbReference type="Pfam" id="PF02602"/>
    </source>
</evidence>
<gene>
    <name evidence="9" type="primary">cysG</name>
    <name evidence="9" type="ORF">ERS852471_02951</name>
</gene>
<dbReference type="EMBL" id="CYZX01000025">
    <property type="protein sequence ID" value="CUP08034.1"/>
    <property type="molecule type" value="Genomic_DNA"/>
</dbReference>
<comment type="similarity">
    <text evidence="6">Belongs to the precorrin methyltransferase family.</text>
</comment>
<dbReference type="InterPro" id="IPR014777">
    <property type="entry name" value="4pyrrole_Mease_sub1"/>
</dbReference>
<proteinExistence type="inferred from homology"/>
<dbReference type="GO" id="GO:0004851">
    <property type="term" value="F:uroporphyrin-III C-methyltransferase activity"/>
    <property type="evidence" value="ECO:0007669"/>
    <property type="project" value="UniProtKB-EC"/>
</dbReference>
<dbReference type="OrthoDB" id="9815856at2"/>
<evidence type="ECO:0000256" key="2">
    <source>
        <dbReference type="ARBA" id="ARBA00022603"/>
    </source>
</evidence>
<feature type="domain" description="Tetrapyrrole biosynthesis uroporphyrinogen III synthase" evidence="8">
    <location>
        <begin position="268"/>
        <end position="487"/>
    </location>
</feature>
<dbReference type="PROSITE" id="PS00840">
    <property type="entry name" value="SUMT_2"/>
    <property type="match status" value="1"/>
</dbReference>
<sequence length="498" mass="54897">MNTGKVWLVGAGPSDEGLFTLKGKRVLEQADVVVYDQLVGDGIMSMIPANAECIDVGKHAGNHKVVQERINEILLEEAQKGKRVVRLKGGDPFLFGRGGEELELLCEHNIPFEIVPGITSAISVPAYAGIPVTHRDFTSSLHIITGHKKKGCNDPIDYKSLVALGDVTLVFLMSVGALPDISKGLIEAGMDKNTPAAILEKGTRYNQRKVVATIETLPEEARKNDVGTPGIIIVGKVCSLSEQFSWAEKRPLGGKRIIITRPRRKSSKLKEMLYDLGAEVVEVPSFETVAINNNEVLDEAINNIKDYNWVAFTSEAAVEIFFNELRDTKIDIRNLINVKFAVVGPATKKAVESRGIFVEYMPEEYYGEAMAKGLSERISVDDKVMVCVPKEVDTELYKNLKSYEKQIDVVPLYDIVYEKNKDIKVNDEDYVVFTSASSVKGFVNSIDDLDYNSINSICIGKKTAEEASSYGMKVSVSKEATIESLVECVIECSKRGID</sequence>
<dbReference type="Gene3D" id="3.40.50.10090">
    <property type="match status" value="2"/>
</dbReference>
<dbReference type="InterPro" id="IPR014776">
    <property type="entry name" value="4pyrrole_Mease_sub2"/>
</dbReference>
<evidence type="ECO:0000256" key="5">
    <source>
        <dbReference type="ARBA" id="ARBA00023244"/>
    </source>
</evidence>
<dbReference type="FunFam" id="3.30.950.10:FF:000001">
    <property type="entry name" value="Siroheme synthase"/>
    <property type="match status" value="1"/>
</dbReference>
<dbReference type="GO" id="GO:0004852">
    <property type="term" value="F:uroporphyrinogen-III synthase activity"/>
    <property type="evidence" value="ECO:0007669"/>
    <property type="project" value="InterPro"/>
</dbReference>
<dbReference type="InterPro" id="IPR003043">
    <property type="entry name" value="Uropor_MeTrfase_CS"/>
</dbReference>
<feature type="domain" description="Tetrapyrrole methylase" evidence="7">
    <location>
        <begin position="5"/>
        <end position="217"/>
    </location>
</feature>
<dbReference type="GO" id="GO:0032259">
    <property type="term" value="P:methylation"/>
    <property type="evidence" value="ECO:0007669"/>
    <property type="project" value="UniProtKB-KW"/>
</dbReference>
<reference evidence="9 10" key="1">
    <citation type="submission" date="2015-09" db="EMBL/GenBank/DDBJ databases">
        <authorList>
            <consortium name="Pathogen Informatics"/>
        </authorList>
    </citation>
    <scope>NUCLEOTIDE SEQUENCE [LARGE SCALE GENOMIC DNA]</scope>
    <source>
        <strain evidence="9 10">2789STDY5834856</strain>
    </source>
</reference>